<dbReference type="InterPro" id="IPR054834">
    <property type="entry name" value="SAMP1_3"/>
</dbReference>
<dbReference type="InterPro" id="IPR052045">
    <property type="entry name" value="Sulfur_Carrier/Prot_Modifier"/>
</dbReference>
<dbReference type="InterPro" id="IPR016155">
    <property type="entry name" value="Mopterin_synth/thiamin_S_b"/>
</dbReference>
<evidence type="ECO:0000313" key="2">
    <source>
        <dbReference type="Proteomes" id="UP000001694"/>
    </source>
</evidence>
<dbReference type="AlphaFoldDB" id="B1Y935"/>
<name>B1Y935_PYRNV</name>
<dbReference type="KEGG" id="tne:Tneu_1338"/>
<sequence length="100" mass="10883">MEGAVSHVKVRVKFLATLYERTGVLKTEVEIPEGSSVRDLIKILDSRFRGLESELLDESGGLKPMYNVLVNGRAVEWLNGLATALREGDEVVFIPPAAGG</sequence>
<dbReference type="STRING" id="444157.Tneu_1338"/>
<dbReference type="PANTHER" id="PTHR38031:SF1">
    <property type="entry name" value="SULFUR CARRIER PROTEIN CYSO"/>
    <property type="match status" value="1"/>
</dbReference>
<dbReference type="Proteomes" id="UP000001694">
    <property type="component" value="Chromosome"/>
</dbReference>
<proteinExistence type="predicted"/>
<dbReference type="EMBL" id="CP001014">
    <property type="protein sequence ID" value="ACB40264.1"/>
    <property type="molecule type" value="Genomic_DNA"/>
</dbReference>
<dbReference type="eggNOG" id="arCOG00536">
    <property type="taxonomic scope" value="Archaea"/>
</dbReference>
<reference evidence="1" key="1">
    <citation type="submission" date="2008-03" db="EMBL/GenBank/DDBJ databases">
        <title>Complete sequence of Thermoproteus neutrophilus V24Sta.</title>
        <authorList>
            <consortium name="US DOE Joint Genome Institute"/>
            <person name="Copeland A."/>
            <person name="Lucas S."/>
            <person name="Lapidus A."/>
            <person name="Glavina del Rio T."/>
            <person name="Dalin E."/>
            <person name="Tice H."/>
            <person name="Bruce D."/>
            <person name="Goodwin L."/>
            <person name="Pitluck S."/>
            <person name="Sims D."/>
            <person name="Brettin T."/>
            <person name="Detter J.C."/>
            <person name="Han C."/>
            <person name="Kuske C.R."/>
            <person name="Schmutz J."/>
            <person name="Larimer F."/>
            <person name="Land M."/>
            <person name="Hauser L."/>
            <person name="Kyrpides N."/>
            <person name="Mikhailova N."/>
            <person name="Biddle J.F."/>
            <person name="Zhang Z."/>
            <person name="Fitz-Gibbon S.T."/>
            <person name="Lowe T.M."/>
            <person name="Saltikov C."/>
            <person name="House C.H."/>
            <person name="Richardson P."/>
        </authorList>
    </citation>
    <scope>NUCLEOTIDE SEQUENCE [LARGE SCALE GENOMIC DNA]</scope>
    <source>
        <strain evidence="1">V24Sta</strain>
    </source>
</reference>
<dbReference type="NCBIfam" id="TIGR01687">
    <property type="entry name" value="moaD_arch"/>
    <property type="match status" value="1"/>
</dbReference>
<dbReference type="HOGENOM" id="CLU_114601_1_2_2"/>
<dbReference type="CDD" id="cd17040">
    <property type="entry name" value="Ubl_MoaD_like"/>
    <property type="match status" value="1"/>
</dbReference>
<dbReference type="InterPro" id="IPR012675">
    <property type="entry name" value="Beta-grasp_dom_sf"/>
</dbReference>
<evidence type="ECO:0000313" key="1">
    <source>
        <dbReference type="EMBL" id="ACB40264.1"/>
    </source>
</evidence>
<dbReference type="InterPro" id="IPR010038">
    <property type="entry name" value="MoaD_arc-typ"/>
</dbReference>
<dbReference type="Pfam" id="PF02597">
    <property type="entry name" value="ThiS"/>
    <property type="match status" value="1"/>
</dbReference>
<dbReference type="PANTHER" id="PTHR38031">
    <property type="entry name" value="SULFUR CARRIER PROTEIN SLR0821-RELATED"/>
    <property type="match status" value="1"/>
</dbReference>
<dbReference type="NCBIfam" id="NF041918">
    <property type="entry name" value="SAMP1"/>
    <property type="match status" value="1"/>
</dbReference>
<protein>
    <submittedName>
        <fullName evidence="1">MoaD family protein</fullName>
    </submittedName>
</protein>
<keyword evidence="2" id="KW-1185">Reference proteome</keyword>
<dbReference type="Gene3D" id="3.10.20.30">
    <property type="match status" value="1"/>
</dbReference>
<dbReference type="InterPro" id="IPR003749">
    <property type="entry name" value="ThiS/MoaD-like"/>
</dbReference>
<organism evidence="1 2">
    <name type="scientific">Pyrobaculum neutrophilum (strain DSM 2338 / JCM 9278 / NBRC 100436 / V24Sta)</name>
    <name type="common">Thermoproteus neutrophilus</name>
    <dbReference type="NCBI Taxonomy" id="444157"/>
    <lineage>
        <taxon>Archaea</taxon>
        <taxon>Thermoproteota</taxon>
        <taxon>Thermoprotei</taxon>
        <taxon>Thermoproteales</taxon>
        <taxon>Thermoproteaceae</taxon>
        <taxon>Pyrobaculum</taxon>
    </lineage>
</organism>
<gene>
    <name evidence="1" type="ordered locus">Tneu_1338</name>
</gene>
<dbReference type="SUPFAM" id="SSF54285">
    <property type="entry name" value="MoaD/ThiS"/>
    <property type="match status" value="1"/>
</dbReference>
<accession>B1Y935</accession>